<evidence type="ECO:0000313" key="2">
    <source>
        <dbReference type="EMBL" id="CAE0113146.1"/>
    </source>
</evidence>
<evidence type="ECO:0000256" key="1">
    <source>
        <dbReference type="RuleBase" id="RU000487"/>
    </source>
</evidence>
<dbReference type="SUPFAM" id="SSF53067">
    <property type="entry name" value="Actin-like ATPase domain"/>
    <property type="match status" value="2"/>
</dbReference>
<dbReference type="Pfam" id="PF00022">
    <property type="entry name" value="Actin"/>
    <property type="match status" value="1"/>
</dbReference>
<accession>A0A7S3ARN2</accession>
<sequence length="291" mass="31687">MSLSSRHRTAEICFEELGVPALCVAKGPELAAISVGRVTALVVDIGGHETTCTPIVDGAAVFRSHGSSRLAGSSISLILEKQLNQLGETLVPLCAMRHNRMQPTSPLYQLRREDLARDICESVCRVHETPTSPKNQPPAEYTLPDGRILSVGTERFDVGEWYFSSTSLHSNHVALQSLVLSTLSGMDPDYHKELIRNVVLTGGGSCLSGLPERFENELRVMARNSDALSISNQAHRLAVLSGTVSERKYGTWTGGSILGSMGSHTQLWMSRAEYDEHGAALISKKGLNYVW</sequence>
<dbReference type="PANTHER" id="PTHR11937">
    <property type="entry name" value="ACTIN"/>
    <property type="match status" value="1"/>
</dbReference>
<dbReference type="InterPro" id="IPR043129">
    <property type="entry name" value="ATPase_NBD"/>
</dbReference>
<dbReference type="SMART" id="SM00268">
    <property type="entry name" value="ACTIN"/>
    <property type="match status" value="1"/>
</dbReference>
<reference evidence="2" key="1">
    <citation type="submission" date="2021-01" db="EMBL/GenBank/DDBJ databases">
        <authorList>
            <person name="Corre E."/>
            <person name="Pelletier E."/>
            <person name="Niang G."/>
            <person name="Scheremetjew M."/>
            <person name="Finn R."/>
            <person name="Kale V."/>
            <person name="Holt S."/>
            <person name="Cochrane G."/>
            <person name="Meng A."/>
            <person name="Brown T."/>
            <person name="Cohen L."/>
        </authorList>
    </citation>
    <scope>NUCLEOTIDE SEQUENCE</scope>
    <source>
        <strain evidence="2">CCMP281</strain>
    </source>
</reference>
<dbReference type="Gene3D" id="3.30.420.40">
    <property type="match status" value="2"/>
</dbReference>
<comment type="similarity">
    <text evidence="1">Belongs to the actin family.</text>
</comment>
<proteinExistence type="inferred from homology"/>
<dbReference type="AlphaFoldDB" id="A0A7S3ARN2"/>
<dbReference type="InterPro" id="IPR004000">
    <property type="entry name" value="Actin"/>
</dbReference>
<gene>
    <name evidence="2" type="ORF">HERI1096_LOCUS13806</name>
</gene>
<name>A0A7S3ARN2_9EUKA</name>
<organism evidence="2">
    <name type="scientific">Haptolina ericina</name>
    <dbReference type="NCBI Taxonomy" id="156174"/>
    <lineage>
        <taxon>Eukaryota</taxon>
        <taxon>Haptista</taxon>
        <taxon>Haptophyta</taxon>
        <taxon>Prymnesiophyceae</taxon>
        <taxon>Prymnesiales</taxon>
        <taxon>Prymnesiaceae</taxon>
        <taxon>Haptolina</taxon>
    </lineage>
</organism>
<dbReference type="Gene3D" id="3.90.640.10">
    <property type="entry name" value="Actin, Chain A, domain 4"/>
    <property type="match status" value="1"/>
</dbReference>
<dbReference type="EMBL" id="HBHX01024808">
    <property type="protein sequence ID" value="CAE0113146.1"/>
    <property type="molecule type" value="Transcribed_RNA"/>
</dbReference>
<protein>
    <submittedName>
        <fullName evidence="2">Uncharacterized protein</fullName>
    </submittedName>
</protein>